<evidence type="ECO:0000259" key="4">
    <source>
        <dbReference type="Pfam" id="PF14257"/>
    </source>
</evidence>
<dbReference type="PATRIC" id="fig|1280953.3.peg.1132"/>
<dbReference type="Proteomes" id="UP000024942">
    <property type="component" value="Unassembled WGS sequence"/>
</dbReference>
<feature type="coiled-coil region" evidence="1">
    <location>
        <begin position="193"/>
        <end position="220"/>
    </location>
</feature>
<feature type="domain" description="DUF4349" evidence="4">
    <location>
        <begin position="68"/>
        <end position="284"/>
    </location>
</feature>
<protein>
    <submittedName>
        <fullName evidence="5">Putative lipoprotein</fullName>
    </submittedName>
</protein>
<feature type="signal peptide" evidence="3">
    <location>
        <begin position="1"/>
        <end position="24"/>
    </location>
</feature>
<feature type="transmembrane region" description="Helical" evidence="2">
    <location>
        <begin position="259"/>
        <end position="285"/>
    </location>
</feature>
<evidence type="ECO:0000256" key="2">
    <source>
        <dbReference type="SAM" id="Phobius"/>
    </source>
</evidence>
<feature type="chain" id="PRO_5001578106" evidence="3">
    <location>
        <begin position="25"/>
        <end position="297"/>
    </location>
</feature>
<keyword evidence="3" id="KW-0732">Signal</keyword>
<dbReference type="PROSITE" id="PS51257">
    <property type="entry name" value="PROKAR_LIPOPROTEIN"/>
    <property type="match status" value="1"/>
</dbReference>
<dbReference type="AlphaFoldDB" id="A0A059GA49"/>
<keyword evidence="2" id="KW-0812">Transmembrane</keyword>
<dbReference type="eggNOG" id="COG1196">
    <property type="taxonomic scope" value="Bacteria"/>
</dbReference>
<dbReference type="InterPro" id="IPR025645">
    <property type="entry name" value="DUF4349"/>
</dbReference>
<comment type="caution">
    <text evidence="5">The sequence shown here is derived from an EMBL/GenBank/DDBJ whole genome shotgun (WGS) entry which is preliminary data.</text>
</comment>
<keyword evidence="1" id="KW-0175">Coiled coil</keyword>
<keyword evidence="2" id="KW-1133">Transmembrane helix</keyword>
<gene>
    <name evidence="5" type="ORF">HOC_05623</name>
</gene>
<dbReference type="STRING" id="1280953.HOC_05623"/>
<reference evidence="5 6" key="1">
    <citation type="journal article" date="2014" name="Antonie Van Leeuwenhoek">
        <title>Hyphomonas beringensis sp. nov. and Hyphomonas chukchiensis sp. nov., isolated from surface seawater of the Bering Sea and Chukchi Sea.</title>
        <authorList>
            <person name="Li C."/>
            <person name="Lai Q."/>
            <person name="Li G."/>
            <person name="Dong C."/>
            <person name="Wang J."/>
            <person name="Liao Y."/>
            <person name="Shao Z."/>
        </authorList>
    </citation>
    <scope>NUCLEOTIDE SEQUENCE [LARGE SCALE GENOMIC DNA]</scope>
    <source>
        <strain evidence="5 6">SCH89</strain>
    </source>
</reference>
<evidence type="ECO:0000256" key="1">
    <source>
        <dbReference type="SAM" id="Coils"/>
    </source>
</evidence>
<evidence type="ECO:0000313" key="5">
    <source>
        <dbReference type="EMBL" id="KDA03338.1"/>
    </source>
</evidence>
<dbReference type="Pfam" id="PF14257">
    <property type="entry name" value="DUF4349"/>
    <property type="match status" value="1"/>
</dbReference>
<keyword evidence="5" id="KW-0449">Lipoprotein</keyword>
<evidence type="ECO:0000313" key="6">
    <source>
        <dbReference type="Proteomes" id="UP000024942"/>
    </source>
</evidence>
<proteinExistence type="predicted"/>
<evidence type="ECO:0000256" key="3">
    <source>
        <dbReference type="SAM" id="SignalP"/>
    </source>
</evidence>
<name>A0A059GA49_9PROT</name>
<organism evidence="5 6">
    <name type="scientific">Hyphomonas oceanitis SCH89</name>
    <dbReference type="NCBI Taxonomy" id="1280953"/>
    <lineage>
        <taxon>Bacteria</taxon>
        <taxon>Pseudomonadati</taxon>
        <taxon>Pseudomonadota</taxon>
        <taxon>Alphaproteobacteria</taxon>
        <taxon>Hyphomonadales</taxon>
        <taxon>Hyphomonadaceae</taxon>
        <taxon>Hyphomonas</taxon>
    </lineage>
</organism>
<accession>A0A059GA49</accession>
<keyword evidence="2" id="KW-0472">Membrane</keyword>
<dbReference type="OrthoDB" id="7448632at2"/>
<dbReference type="EMBL" id="ARYL01000006">
    <property type="protein sequence ID" value="KDA03338.1"/>
    <property type="molecule type" value="Genomic_DNA"/>
</dbReference>
<keyword evidence="6" id="KW-1185">Reference proteome</keyword>
<sequence>MKTHTSLLAIAAIALAACGGQGSADRSAMAPPPPAPTAMMSQQNYEAAPMEEAAGGGTPVDAAVQQYIAYSHSLGLRLPVNAIEPVMQGHIAACNKAGPDKCIVTNSYLNAWSEDESSGSLNLRATPDWIETFLNGVEAEADAAKGEVTTRQTTAEDLTVTIIDTNARLHAQEALQKRIEDLLENRPGDLGELLDTERELARVNGEIDSLKSSMKALMQRVNMSQLAVSYETKRNPVSSSALSPLGDAFGGFFYNLSSALAAVITAFAVGLPWLILIGVFLWLWLKLIWPRIRRKKS</sequence>